<proteinExistence type="predicted"/>
<evidence type="ECO:0000313" key="1">
    <source>
        <dbReference type="EMBL" id="CDW33996.1"/>
    </source>
</evidence>
<reference evidence="1" key="1">
    <citation type="submission" date="2014-05" db="EMBL/GenBank/DDBJ databases">
        <authorList>
            <person name="Chronopoulou M."/>
        </authorList>
    </citation>
    <scope>NUCLEOTIDE SEQUENCE</scope>
    <source>
        <tissue evidence="1">Whole organism</tissue>
    </source>
</reference>
<protein>
    <submittedName>
        <fullName evidence="1">Uncharacterized protein</fullName>
    </submittedName>
</protein>
<dbReference type="EMBL" id="HACA01016635">
    <property type="protein sequence ID" value="CDW33996.1"/>
    <property type="molecule type" value="Transcribed_RNA"/>
</dbReference>
<organism evidence="1">
    <name type="scientific">Lepeophtheirus salmonis</name>
    <name type="common">Salmon louse</name>
    <name type="synonym">Caligus salmonis</name>
    <dbReference type="NCBI Taxonomy" id="72036"/>
    <lineage>
        <taxon>Eukaryota</taxon>
        <taxon>Metazoa</taxon>
        <taxon>Ecdysozoa</taxon>
        <taxon>Arthropoda</taxon>
        <taxon>Crustacea</taxon>
        <taxon>Multicrustacea</taxon>
        <taxon>Hexanauplia</taxon>
        <taxon>Copepoda</taxon>
        <taxon>Siphonostomatoida</taxon>
        <taxon>Caligidae</taxon>
        <taxon>Lepeophtheirus</taxon>
    </lineage>
</organism>
<accession>A0A0K2U8G1</accession>
<dbReference type="AlphaFoldDB" id="A0A0K2U8G1"/>
<name>A0A0K2U8G1_LEPSM</name>
<sequence>MEMMWIVLEGEKGLQDALILQEFSRVNESLVLNTRVRGHCATNLLLHVLHTPFFGHFQILDLLFEIHRLYLEANHTQIISISTT</sequence>